<proteinExistence type="predicted"/>
<gene>
    <name evidence="1" type="ORF">SAMN05660472_02241</name>
</gene>
<dbReference type="AlphaFoldDB" id="A0A1G9FT44"/>
<accession>A0A1G9FT44</accession>
<evidence type="ECO:0000313" key="1">
    <source>
        <dbReference type="EMBL" id="SDK91596.1"/>
    </source>
</evidence>
<dbReference type="Proteomes" id="UP000198718">
    <property type="component" value="Unassembled WGS sequence"/>
</dbReference>
<name>A0A1G9FT44_9FIRM</name>
<dbReference type="OrthoDB" id="1954475at2"/>
<sequence>MKKESGFLSQKNTQVSPKKKMIYFILESKETGDIWTDSRDFNDMQSRYYENGWTYEDVKGSKGRIILESISKSEFESVLKMLKPVPLGFKIEEGLKQSLEKIAAVRNIGLIDVTTEAIKEYVLKNEELIK</sequence>
<keyword evidence="2" id="KW-1185">Reference proteome</keyword>
<protein>
    <submittedName>
        <fullName evidence="1">Uncharacterized protein</fullName>
    </submittedName>
</protein>
<reference evidence="1 2" key="1">
    <citation type="submission" date="2016-10" db="EMBL/GenBank/DDBJ databases">
        <authorList>
            <person name="de Groot N.N."/>
        </authorList>
    </citation>
    <scope>NUCLEOTIDE SEQUENCE [LARGE SCALE GENOMIC DNA]</scope>
    <source>
        <strain evidence="1 2">DSM 18346</strain>
    </source>
</reference>
<organism evidence="1 2">
    <name type="scientific">Natronincola ferrireducens</name>
    <dbReference type="NCBI Taxonomy" id="393762"/>
    <lineage>
        <taxon>Bacteria</taxon>
        <taxon>Bacillati</taxon>
        <taxon>Bacillota</taxon>
        <taxon>Clostridia</taxon>
        <taxon>Peptostreptococcales</taxon>
        <taxon>Natronincolaceae</taxon>
        <taxon>Natronincola</taxon>
    </lineage>
</organism>
<dbReference type="RefSeq" id="WP_090553779.1">
    <property type="nucleotide sequence ID" value="NZ_FNFP01000005.1"/>
</dbReference>
<evidence type="ECO:0000313" key="2">
    <source>
        <dbReference type="Proteomes" id="UP000198718"/>
    </source>
</evidence>
<dbReference type="EMBL" id="FNFP01000005">
    <property type="protein sequence ID" value="SDK91596.1"/>
    <property type="molecule type" value="Genomic_DNA"/>
</dbReference>